<feature type="non-terminal residue" evidence="1">
    <location>
        <position position="28"/>
    </location>
</feature>
<evidence type="ECO:0000313" key="1">
    <source>
        <dbReference type="EMBL" id="ETJ42034.1"/>
    </source>
</evidence>
<sequence length="28" mass="3337">MLSQAEAELLRSFRLLRQTIQQFLMDPT</sequence>
<proteinExistence type="predicted"/>
<protein>
    <submittedName>
        <fullName evidence="1">Uncharacterized protein</fullName>
    </submittedName>
</protein>
<gene>
    <name evidence="1" type="ORF">Q604_UNBC04004G0001</name>
</gene>
<dbReference type="AlphaFoldDB" id="W1YLD9"/>
<organism evidence="1">
    <name type="scientific">human gut metagenome</name>
    <dbReference type="NCBI Taxonomy" id="408170"/>
    <lineage>
        <taxon>unclassified sequences</taxon>
        <taxon>metagenomes</taxon>
        <taxon>organismal metagenomes</taxon>
    </lineage>
</organism>
<accession>W1YLD9</accession>
<reference evidence="1" key="1">
    <citation type="submission" date="2013-12" db="EMBL/GenBank/DDBJ databases">
        <title>A Varibaculum cambriense genome reconstructed from a premature infant gut community with otherwise low bacterial novelty that shifts toward anaerobic metabolism during the third week of life.</title>
        <authorList>
            <person name="Brown C.T."/>
            <person name="Sharon I."/>
            <person name="Thomas B.C."/>
            <person name="Castelle C.J."/>
            <person name="Morowitz M.J."/>
            <person name="Banfield J.F."/>
        </authorList>
    </citation>
    <scope>NUCLEOTIDE SEQUENCE</scope>
</reference>
<comment type="caution">
    <text evidence="1">The sequence shown here is derived from an EMBL/GenBank/DDBJ whole genome shotgun (WGS) entry which is preliminary data.</text>
</comment>
<dbReference type="EMBL" id="AZMM01004004">
    <property type="protein sequence ID" value="ETJ42034.1"/>
    <property type="molecule type" value="Genomic_DNA"/>
</dbReference>
<name>W1YLD9_9ZZZZ</name>